<proteinExistence type="predicted"/>
<dbReference type="InterPro" id="IPR013032">
    <property type="entry name" value="EGF-like_CS"/>
</dbReference>
<dbReference type="PROSITE" id="PS00022">
    <property type="entry name" value="EGF_1"/>
    <property type="match status" value="3"/>
</dbReference>
<dbReference type="SUPFAM" id="SSF57184">
    <property type="entry name" value="Growth factor receptor domain"/>
    <property type="match status" value="1"/>
</dbReference>
<dbReference type="PROSITE" id="PS50026">
    <property type="entry name" value="EGF_3"/>
    <property type="match status" value="5"/>
</dbReference>
<feature type="domain" description="EGF-like" evidence="9">
    <location>
        <begin position="189"/>
        <end position="232"/>
    </location>
</feature>
<evidence type="ECO:0000256" key="3">
    <source>
        <dbReference type="ARBA" id="ARBA00022729"/>
    </source>
</evidence>
<keyword evidence="7" id="KW-0325">Glycoprotein</keyword>
<dbReference type="CDD" id="cd00054">
    <property type="entry name" value="EGF_CA"/>
    <property type="match status" value="5"/>
</dbReference>
<dbReference type="AlphaFoldDB" id="A0A4W3HC60"/>
<evidence type="ECO:0000256" key="4">
    <source>
        <dbReference type="ARBA" id="ARBA00022737"/>
    </source>
</evidence>
<keyword evidence="1" id="KW-0217">Developmental protein</keyword>
<dbReference type="PANTHER" id="PTHR12916:SF4">
    <property type="entry name" value="UNINFLATABLE, ISOFORM C"/>
    <property type="match status" value="1"/>
</dbReference>
<keyword evidence="6 8" id="KW-1015">Disulfide bond</keyword>
<reference evidence="10" key="4">
    <citation type="submission" date="2025-08" db="UniProtKB">
        <authorList>
            <consortium name="Ensembl"/>
        </authorList>
    </citation>
    <scope>IDENTIFICATION</scope>
</reference>
<dbReference type="PRINTS" id="PR00010">
    <property type="entry name" value="EGFBLOOD"/>
</dbReference>
<accession>A0A4W3HC60</accession>
<protein>
    <recommendedName>
        <fullName evidence="9">EGF-like domain-containing protein</fullName>
    </recommendedName>
</protein>
<feature type="domain" description="EGF-like" evidence="9">
    <location>
        <begin position="92"/>
        <end position="128"/>
    </location>
</feature>
<evidence type="ECO:0000313" key="11">
    <source>
        <dbReference type="Proteomes" id="UP000314986"/>
    </source>
</evidence>
<keyword evidence="2 8" id="KW-0245">EGF-like domain</keyword>
<dbReference type="Pfam" id="PF12661">
    <property type="entry name" value="hEGF"/>
    <property type="match status" value="2"/>
</dbReference>
<comment type="caution">
    <text evidence="8">Lacks conserved residue(s) required for the propagation of feature annotation.</text>
</comment>
<evidence type="ECO:0000256" key="8">
    <source>
        <dbReference type="PROSITE-ProRule" id="PRU00076"/>
    </source>
</evidence>
<dbReference type="Pfam" id="PF00008">
    <property type="entry name" value="EGF"/>
    <property type="match status" value="3"/>
</dbReference>
<dbReference type="GO" id="GO:0005112">
    <property type="term" value="F:Notch binding"/>
    <property type="evidence" value="ECO:0007669"/>
    <property type="project" value="TreeGrafter"/>
</dbReference>
<dbReference type="InterPro" id="IPR000742">
    <property type="entry name" value="EGF"/>
</dbReference>
<evidence type="ECO:0000256" key="5">
    <source>
        <dbReference type="ARBA" id="ARBA00022782"/>
    </source>
</evidence>
<reference evidence="10" key="5">
    <citation type="submission" date="2025-09" db="UniProtKB">
        <authorList>
            <consortium name="Ensembl"/>
        </authorList>
    </citation>
    <scope>IDENTIFICATION</scope>
</reference>
<feature type="domain" description="EGF-like" evidence="9">
    <location>
        <begin position="146"/>
        <end position="187"/>
    </location>
</feature>
<dbReference type="GeneTree" id="ENSGT00940000157157"/>
<reference evidence="11" key="2">
    <citation type="journal article" date="2007" name="PLoS Biol.">
        <title>Survey sequencing and comparative analysis of the elephant shark (Callorhinchus milii) genome.</title>
        <authorList>
            <person name="Venkatesh B."/>
            <person name="Kirkness E.F."/>
            <person name="Loh Y.H."/>
            <person name="Halpern A.L."/>
            <person name="Lee A.P."/>
            <person name="Johnson J."/>
            <person name="Dandona N."/>
            <person name="Viswanathan L.D."/>
            <person name="Tay A."/>
            <person name="Venter J.C."/>
            <person name="Strausberg R.L."/>
            <person name="Brenner S."/>
        </authorList>
    </citation>
    <scope>NUCLEOTIDE SEQUENCE [LARGE SCALE GENOMIC DNA]</scope>
</reference>
<sequence length="234" mass="25439">QAPEQTFTGHYCEVNVDDCQGHQCRNGGRCVDGINTYTCHCPPQWEGPLCSRDVVECEQRGVCENGGTCINMVGGYVCVCVNGWSGDRCTHNINDCRAALCSEGATCHDRVASFTCECPPGRTGRSPSVDINECSMGESIRKSVTVIIWCLTHTETPNPCEHSGRCENTMGSFWCRCRAGYSGARCELDIKECLSNPCLNGATCLDEIGEFKCICMSALDRAELGEGGRDPRHG</sequence>
<name>A0A4W3HC60_CALMI</name>
<keyword evidence="5" id="KW-0221">Differentiation</keyword>
<dbReference type="InterPro" id="IPR000152">
    <property type="entry name" value="EGF-type_Asp/Asn_hydroxyl_site"/>
</dbReference>
<dbReference type="Gene3D" id="2.10.25.10">
    <property type="entry name" value="Laminin"/>
    <property type="match status" value="5"/>
</dbReference>
<feature type="disulfide bond" evidence="8">
    <location>
        <begin position="41"/>
        <end position="50"/>
    </location>
</feature>
<dbReference type="PANTHER" id="PTHR12916">
    <property type="entry name" value="CYTOCHROME C OXIDASE POLYPEPTIDE VIC-2"/>
    <property type="match status" value="1"/>
</dbReference>
<dbReference type="FunFam" id="2.10.25.10:FF:000060">
    <property type="entry name" value="Neurogenic locus notch protein 1"/>
    <property type="match status" value="1"/>
</dbReference>
<dbReference type="GO" id="GO:0007219">
    <property type="term" value="P:Notch signaling pathway"/>
    <property type="evidence" value="ECO:0007669"/>
    <property type="project" value="TreeGrafter"/>
</dbReference>
<dbReference type="FunFam" id="2.10.25.10:FF:000143">
    <property type="entry name" value="Protein crumbs 1"/>
    <property type="match status" value="1"/>
</dbReference>
<evidence type="ECO:0000256" key="1">
    <source>
        <dbReference type="ARBA" id="ARBA00022473"/>
    </source>
</evidence>
<dbReference type="GO" id="GO:0005509">
    <property type="term" value="F:calcium ion binding"/>
    <property type="evidence" value="ECO:0007669"/>
    <property type="project" value="InterPro"/>
</dbReference>
<organism evidence="10 11">
    <name type="scientific">Callorhinchus milii</name>
    <name type="common">Ghost shark</name>
    <dbReference type="NCBI Taxonomy" id="7868"/>
    <lineage>
        <taxon>Eukaryota</taxon>
        <taxon>Metazoa</taxon>
        <taxon>Chordata</taxon>
        <taxon>Craniata</taxon>
        <taxon>Vertebrata</taxon>
        <taxon>Chondrichthyes</taxon>
        <taxon>Holocephali</taxon>
        <taxon>Chimaeriformes</taxon>
        <taxon>Callorhinchidae</taxon>
        <taxon>Callorhinchus</taxon>
    </lineage>
</organism>
<evidence type="ECO:0000259" key="9">
    <source>
        <dbReference type="PROSITE" id="PS50026"/>
    </source>
</evidence>
<feature type="domain" description="EGF-like" evidence="9">
    <location>
        <begin position="15"/>
        <end position="51"/>
    </location>
</feature>
<dbReference type="InterPro" id="IPR001881">
    <property type="entry name" value="EGF-like_Ca-bd_dom"/>
</dbReference>
<evidence type="ECO:0000313" key="10">
    <source>
        <dbReference type="Ensembl" id="ENSCMIP00000012722.1"/>
    </source>
</evidence>
<dbReference type="SMART" id="SM00179">
    <property type="entry name" value="EGF_CA"/>
    <property type="match status" value="5"/>
</dbReference>
<dbReference type="OMA" id="DPCIENP"/>
<feature type="domain" description="EGF-like" evidence="9">
    <location>
        <begin position="53"/>
        <end position="90"/>
    </location>
</feature>
<keyword evidence="11" id="KW-1185">Reference proteome</keyword>
<dbReference type="FunFam" id="2.10.25.10:FF:000080">
    <property type="entry name" value="Neurogenic locus notch 1"/>
    <property type="match status" value="1"/>
</dbReference>
<reference evidence="11" key="3">
    <citation type="journal article" date="2014" name="Nature">
        <title>Elephant shark genome provides unique insights into gnathostome evolution.</title>
        <authorList>
            <consortium name="International Elephant Shark Genome Sequencing Consortium"/>
            <person name="Venkatesh B."/>
            <person name="Lee A.P."/>
            <person name="Ravi V."/>
            <person name="Maurya A.K."/>
            <person name="Lian M.M."/>
            <person name="Swann J.B."/>
            <person name="Ohta Y."/>
            <person name="Flajnik M.F."/>
            <person name="Sutoh Y."/>
            <person name="Kasahara M."/>
            <person name="Hoon S."/>
            <person name="Gangu V."/>
            <person name="Roy S.W."/>
            <person name="Irimia M."/>
            <person name="Korzh V."/>
            <person name="Kondrychyn I."/>
            <person name="Lim Z.W."/>
            <person name="Tay B.H."/>
            <person name="Tohari S."/>
            <person name="Kong K.W."/>
            <person name="Ho S."/>
            <person name="Lorente-Galdos B."/>
            <person name="Quilez J."/>
            <person name="Marques-Bonet T."/>
            <person name="Raney B.J."/>
            <person name="Ingham P.W."/>
            <person name="Tay A."/>
            <person name="Hillier L.W."/>
            <person name="Minx P."/>
            <person name="Boehm T."/>
            <person name="Wilson R.K."/>
            <person name="Brenner S."/>
            <person name="Warren W.C."/>
        </authorList>
    </citation>
    <scope>NUCLEOTIDE SEQUENCE [LARGE SCALE GENOMIC DNA]</scope>
</reference>
<evidence type="ECO:0000256" key="7">
    <source>
        <dbReference type="ARBA" id="ARBA00023180"/>
    </source>
</evidence>
<dbReference type="SUPFAM" id="SSF57196">
    <property type="entry name" value="EGF/Laminin"/>
    <property type="match status" value="2"/>
</dbReference>
<dbReference type="InterPro" id="IPR009030">
    <property type="entry name" value="Growth_fac_rcpt_cys_sf"/>
</dbReference>
<evidence type="ECO:0000256" key="2">
    <source>
        <dbReference type="ARBA" id="ARBA00022536"/>
    </source>
</evidence>
<dbReference type="FunFam" id="2.10.25.10:FF:000125">
    <property type="entry name" value="Neurogenic locus notch protein-like"/>
    <property type="match status" value="1"/>
</dbReference>
<feature type="disulfide bond" evidence="8">
    <location>
        <begin position="177"/>
        <end position="186"/>
    </location>
</feature>
<evidence type="ECO:0000256" key="6">
    <source>
        <dbReference type="ARBA" id="ARBA00023157"/>
    </source>
</evidence>
<keyword evidence="3" id="KW-0732">Signal</keyword>
<feature type="disulfide bond" evidence="8">
    <location>
        <begin position="80"/>
        <end position="89"/>
    </location>
</feature>
<dbReference type="Ensembl" id="ENSCMIT00000013010.1">
    <property type="protein sequence ID" value="ENSCMIP00000012722.1"/>
    <property type="gene ID" value="ENSCMIG00000006452.1"/>
</dbReference>
<dbReference type="PROSITE" id="PS01186">
    <property type="entry name" value="EGF_2"/>
    <property type="match status" value="2"/>
</dbReference>
<dbReference type="GO" id="GO:0030154">
    <property type="term" value="P:cell differentiation"/>
    <property type="evidence" value="ECO:0007669"/>
    <property type="project" value="UniProtKB-KW"/>
</dbReference>
<reference evidence="11" key="1">
    <citation type="journal article" date="2006" name="Science">
        <title>Ancient noncoding elements conserved in the human genome.</title>
        <authorList>
            <person name="Venkatesh B."/>
            <person name="Kirkness E.F."/>
            <person name="Loh Y.H."/>
            <person name="Halpern A.L."/>
            <person name="Lee A.P."/>
            <person name="Johnson J."/>
            <person name="Dandona N."/>
            <person name="Viswanathan L.D."/>
            <person name="Tay A."/>
            <person name="Venter J.C."/>
            <person name="Strausberg R.L."/>
            <person name="Brenner S."/>
        </authorList>
    </citation>
    <scope>NUCLEOTIDE SEQUENCE [LARGE SCALE GENOMIC DNA]</scope>
</reference>
<keyword evidence="4" id="KW-0677">Repeat</keyword>
<dbReference type="InParanoid" id="A0A4W3HC60"/>
<dbReference type="STRING" id="7868.ENSCMIP00000012722"/>
<dbReference type="PROSITE" id="PS00010">
    <property type="entry name" value="ASX_HYDROXYL"/>
    <property type="match status" value="5"/>
</dbReference>
<dbReference type="FunFam" id="2.10.25.10:FF:000173">
    <property type="entry name" value="Neurogenic locus notch protein 2"/>
    <property type="match status" value="1"/>
</dbReference>
<dbReference type="Proteomes" id="UP000314986">
    <property type="component" value="Unassembled WGS sequence"/>
</dbReference>
<dbReference type="SMART" id="SM00181">
    <property type="entry name" value="EGF"/>
    <property type="match status" value="5"/>
</dbReference>